<dbReference type="GO" id="GO:0009245">
    <property type="term" value="P:lipid A biosynthetic process"/>
    <property type="evidence" value="ECO:0007669"/>
    <property type="project" value="TreeGrafter"/>
</dbReference>
<evidence type="ECO:0000256" key="3">
    <source>
        <dbReference type="ARBA" id="ARBA00022723"/>
    </source>
</evidence>
<reference evidence="7 8" key="1">
    <citation type="submission" date="2019-02" db="EMBL/GenBank/DDBJ databases">
        <title>Prokaryotic population dynamics and viral predation in marine succession experiment using metagenomics: the confinement effect.</title>
        <authorList>
            <person name="Haro-Moreno J.M."/>
            <person name="Rodriguez-Valera F."/>
            <person name="Lopez-Perez M."/>
        </authorList>
    </citation>
    <scope>NUCLEOTIDE SEQUENCE [LARGE SCALE GENOMIC DNA]</scope>
    <source>
        <strain evidence="7">MED-G158</strain>
    </source>
</reference>
<dbReference type="Proteomes" id="UP000320404">
    <property type="component" value="Unassembled WGS sequence"/>
</dbReference>
<sequence>MVWIPTVRKQQKLKVRSVFISDIHLGFKGCQADSLLHFLHSVETDYLFLVGDIVDFWALMKNPIWPQKHTNVIRSILGKAKHETKVIYVPGNHDDSMRDYVGHKFGNVEIHRDYVHTTVDGRKLLVMHGDEFDLIVKNSRWLSNLGSYLYDKLLSLNHIVNGIRRLFNRSYWSLAAYLKHKVKNAVDYIGNFEDALAHFAEERGVDGVVCGHIHHAEIRDINGILYCNDGDWVESCTSLIEYNDGQLEILHWENNFEQSTISELEEILGTRDAA</sequence>
<dbReference type="PANTHER" id="PTHR34990">
    <property type="entry name" value="UDP-2,3-DIACYLGLUCOSAMINE HYDROLASE-RELATED"/>
    <property type="match status" value="1"/>
</dbReference>
<name>A0A520RUT2_9GAMM</name>
<dbReference type="Gene3D" id="3.60.21.10">
    <property type="match status" value="1"/>
</dbReference>
<dbReference type="CDD" id="cd07398">
    <property type="entry name" value="MPP_YbbF-LpxH"/>
    <property type="match status" value="1"/>
</dbReference>
<evidence type="ECO:0000256" key="5">
    <source>
        <dbReference type="ARBA" id="ARBA00023211"/>
    </source>
</evidence>
<dbReference type="AlphaFoldDB" id="A0A520RUT2"/>
<evidence type="ECO:0000313" key="8">
    <source>
        <dbReference type="Proteomes" id="UP000320404"/>
    </source>
</evidence>
<dbReference type="InterPro" id="IPR004843">
    <property type="entry name" value="Calcineurin-like_PHP"/>
</dbReference>
<evidence type="ECO:0000313" key="7">
    <source>
        <dbReference type="EMBL" id="RZO73934.1"/>
    </source>
</evidence>
<dbReference type="GO" id="GO:0008758">
    <property type="term" value="F:UDP-2,3-diacylglucosamine hydrolase activity"/>
    <property type="evidence" value="ECO:0007669"/>
    <property type="project" value="TreeGrafter"/>
</dbReference>
<accession>A0A520RUT2</accession>
<organism evidence="7 8">
    <name type="scientific">OM182 bacterium</name>
    <dbReference type="NCBI Taxonomy" id="2510334"/>
    <lineage>
        <taxon>Bacteria</taxon>
        <taxon>Pseudomonadati</taxon>
        <taxon>Pseudomonadota</taxon>
        <taxon>Gammaproteobacteria</taxon>
        <taxon>OMG group</taxon>
        <taxon>OM182 clade</taxon>
    </lineage>
</organism>
<protein>
    <submittedName>
        <fullName evidence="7">UDP-2,3-diacylglucosamine diphosphatase</fullName>
    </submittedName>
</protein>
<dbReference type="GO" id="GO:0016020">
    <property type="term" value="C:membrane"/>
    <property type="evidence" value="ECO:0007669"/>
    <property type="project" value="GOC"/>
</dbReference>
<comment type="caution">
    <text evidence="7">The sequence shown here is derived from an EMBL/GenBank/DDBJ whole genome shotgun (WGS) entry which is preliminary data.</text>
</comment>
<dbReference type="Pfam" id="PF00149">
    <property type="entry name" value="Metallophos"/>
    <property type="match status" value="1"/>
</dbReference>
<dbReference type="InterPro" id="IPR043461">
    <property type="entry name" value="LpxH-like"/>
</dbReference>
<proteinExistence type="predicted"/>
<dbReference type="SUPFAM" id="SSF56300">
    <property type="entry name" value="Metallo-dependent phosphatases"/>
    <property type="match status" value="1"/>
</dbReference>
<dbReference type="EMBL" id="SHAH01000114">
    <property type="protein sequence ID" value="RZO73934.1"/>
    <property type="molecule type" value="Genomic_DNA"/>
</dbReference>
<keyword evidence="1" id="KW-1003">Cell membrane</keyword>
<evidence type="ECO:0000259" key="6">
    <source>
        <dbReference type="Pfam" id="PF00149"/>
    </source>
</evidence>
<evidence type="ECO:0000256" key="1">
    <source>
        <dbReference type="ARBA" id="ARBA00022475"/>
    </source>
</evidence>
<keyword evidence="4" id="KW-0472">Membrane</keyword>
<dbReference type="GO" id="GO:0046872">
    <property type="term" value="F:metal ion binding"/>
    <property type="evidence" value="ECO:0007669"/>
    <property type="project" value="UniProtKB-KW"/>
</dbReference>
<dbReference type="InterPro" id="IPR029052">
    <property type="entry name" value="Metallo-depent_PP-like"/>
</dbReference>
<keyword evidence="2" id="KW-0997">Cell inner membrane</keyword>
<dbReference type="PANTHER" id="PTHR34990:SF2">
    <property type="entry name" value="BLL8164 PROTEIN"/>
    <property type="match status" value="1"/>
</dbReference>
<keyword evidence="3" id="KW-0479">Metal-binding</keyword>
<keyword evidence="5" id="KW-0464">Manganese</keyword>
<gene>
    <name evidence="7" type="ORF">EVA69_06355</name>
</gene>
<evidence type="ECO:0000256" key="4">
    <source>
        <dbReference type="ARBA" id="ARBA00023136"/>
    </source>
</evidence>
<evidence type="ECO:0000256" key="2">
    <source>
        <dbReference type="ARBA" id="ARBA00022519"/>
    </source>
</evidence>
<feature type="domain" description="Calcineurin-like phosphoesterase" evidence="6">
    <location>
        <begin position="17"/>
        <end position="215"/>
    </location>
</feature>